<evidence type="ECO:0000256" key="1">
    <source>
        <dbReference type="ARBA" id="ARBA00007513"/>
    </source>
</evidence>
<accession>A0A9P0GXN3</accession>
<keyword evidence="4 5" id="KW-0408">Iron</keyword>
<dbReference type="OrthoDB" id="6618190at2759"/>
<sequence>MFSALKLVLRSDFYKCLTKLKPGYSIKLTRYSTGSDDDIKFNFNSECEEQINQQINQELYASYAYLTMAYHFEHPAVALPGFFTMYLFFSKEETEHATKLIEFQNKRGGNVHYNDIVALENCEWTPESSVIKAIELERSVTSNLLVLHEKGSKHNDCHLCNFVEDEYIQEQYTALKDLYTLLTKIKRLKDTIGIQIIDEHLYNKFKNKKI</sequence>
<feature type="binding site" evidence="5">
    <location>
        <position position="96"/>
    </location>
    <ligand>
        <name>Fe cation</name>
        <dbReference type="ChEBI" id="CHEBI:24875"/>
        <label>1</label>
    </ligand>
</feature>
<evidence type="ECO:0000256" key="6">
    <source>
        <dbReference type="RuleBase" id="RU361145"/>
    </source>
</evidence>
<keyword evidence="2 6" id="KW-0409">Iron storage</keyword>
<evidence type="ECO:0000256" key="3">
    <source>
        <dbReference type="ARBA" id="ARBA00022723"/>
    </source>
</evidence>
<dbReference type="Proteomes" id="UP001152798">
    <property type="component" value="Chromosome 1"/>
</dbReference>
<proteinExistence type="inferred from homology"/>
<gene>
    <name evidence="8" type="ORF">NEZAVI_LOCUS1212</name>
</gene>
<dbReference type="GO" id="GO:0005737">
    <property type="term" value="C:cytoplasm"/>
    <property type="evidence" value="ECO:0007669"/>
    <property type="project" value="TreeGrafter"/>
</dbReference>
<dbReference type="CDD" id="cd01056">
    <property type="entry name" value="Euk_Ferritin"/>
    <property type="match status" value="1"/>
</dbReference>
<name>A0A9P0GXN3_NEZVI</name>
<feature type="binding site" evidence="5">
    <location>
        <position position="171"/>
    </location>
    <ligand>
        <name>Fe cation</name>
        <dbReference type="ChEBI" id="CHEBI:24875"/>
        <label>1</label>
    </ligand>
</feature>
<keyword evidence="9" id="KW-1185">Reference proteome</keyword>
<dbReference type="PROSITE" id="PS50905">
    <property type="entry name" value="FERRITIN_LIKE"/>
    <property type="match status" value="1"/>
</dbReference>
<keyword evidence="3 5" id="KW-0479">Metal-binding</keyword>
<dbReference type="EC" id="1.16.3.1" evidence="6"/>
<dbReference type="InterPro" id="IPR008331">
    <property type="entry name" value="Ferritin_DPS_dom"/>
</dbReference>
<reference evidence="8" key="1">
    <citation type="submission" date="2022-01" db="EMBL/GenBank/DDBJ databases">
        <authorList>
            <person name="King R."/>
        </authorList>
    </citation>
    <scope>NUCLEOTIDE SEQUENCE</scope>
</reference>
<dbReference type="SUPFAM" id="SSF47240">
    <property type="entry name" value="Ferritin-like"/>
    <property type="match status" value="1"/>
</dbReference>
<evidence type="ECO:0000259" key="7">
    <source>
        <dbReference type="PROSITE" id="PS50905"/>
    </source>
</evidence>
<feature type="binding site" evidence="5">
    <location>
        <position position="137"/>
    </location>
    <ligand>
        <name>Fe cation</name>
        <dbReference type="ChEBI" id="CHEBI:24875"/>
        <label>1</label>
    </ligand>
</feature>
<evidence type="ECO:0000256" key="5">
    <source>
        <dbReference type="PIRSR" id="PIRSR601519-1"/>
    </source>
</evidence>
<dbReference type="InterPro" id="IPR009040">
    <property type="entry name" value="Ferritin-like_diiron"/>
</dbReference>
<dbReference type="GO" id="GO:0008198">
    <property type="term" value="F:ferrous iron binding"/>
    <property type="evidence" value="ECO:0007669"/>
    <property type="project" value="TreeGrafter"/>
</dbReference>
<feature type="domain" description="Ferritin-like diiron" evidence="7">
    <location>
        <begin position="41"/>
        <end position="189"/>
    </location>
</feature>
<comment type="catalytic activity">
    <reaction evidence="6">
        <text>4 Fe(2+) + O2 + 4 H(+) = 4 Fe(3+) + 2 H2O</text>
        <dbReference type="Rhea" id="RHEA:11148"/>
        <dbReference type="ChEBI" id="CHEBI:15377"/>
        <dbReference type="ChEBI" id="CHEBI:15378"/>
        <dbReference type="ChEBI" id="CHEBI:15379"/>
        <dbReference type="ChEBI" id="CHEBI:29033"/>
        <dbReference type="ChEBI" id="CHEBI:29034"/>
        <dbReference type="EC" id="1.16.3.1"/>
    </reaction>
</comment>
<dbReference type="InterPro" id="IPR001519">
    <property type="entry name" value="Ferritin"/>
</dbReference>
<organism evidence="8 9">
    <name type="scientific">Nezara viridula</name>
    <name type="common">Southern green stink bug</name>
    <name type="synonym">Cimex viridulus</name>
    <dbReference type="NCBI Taxonomy" id="85310"/>
    <lineage>
        <taxon>Eukaryota</taxon>
        <taxon>Metazoa</taxon>
        <taxon>Ecdysozoa</taxon>
        <taxon>Arthropoda</taxon>
        <taxon>Hexapoda</taxon>
        <taxon>Insecta</taxon>
        <taxon>Pterygota</taxon>
        <taxon>Neoptera</taxon>
        <taxon>Paraneoptera</taxon>
        <taxon>Hemiptera</taxon>
        <taxon>Heteroptera</taxon>
        <taxon>Panheteroptera</taxon>
        <taxon>Pentatomomorpha</taxon>
        <taxon>Pentatomoidea</taxon>
        <taxon>Pentatomidae</taxon>
        <taxon>Pentatominae</taxon>
        <taxon>Nezara</taxon>
    </lineage>
</organism>
<keyword evidence="6" id="KW-0560">Oxidoreductase</keyword>
<dbReference type="GO" id="GO:0006826">
    <property type="term" value="P:iron ion transport"/>
    <property type="evidence" value="ECO:0007669"/>
    <property type="project" value="InterPro"/>
</dbReference>
<evidence type="ECO:0000256" key="4">
    <source>
        <dbReference type="ARBA" id="ARBA00023004"/>
    </source>
</evidence>
<comment type="similarity">
    <text evidence="1 6">Belongs to the ferritin family.</text>
</comment>
<evidence type="ECO:0000256" key="2">
    <source>
        <dbReference type="ARBA" id="ARBA00022434"/>
    </source>
</evidence>
<evidence type="ECO:0000313" key="9">
    <source>
        <dbReference type="Proteomes" id="UP001152798"/>
    </source>
</evidence>
<dbReference type="InterPro" id="IPR009078">
    <property type="entry name" value="Ferritin-like_SF"/>
</dbReference>
<dbReference type="GO" id="GO:0006879">
    <property type="term" value="P:intracellular iron ion homeostasis"/>
    <property type="evidence" value="ECO:0007669"/>
    <property type="project" value="UniProtKB-KW"/>
</dbReference>
<dbReference type="GO" id="GO:0008199">
    <property type="term" value="F:ferric iron binding"/>
    <property type="evidence" value="ECO:0007669"/>
    <property type="project" value="InterPro"/>
</dbReference>
<dbReference type="InterPro" id="IPR012347">
    <property type="entry name" value="Ferritin-like"/>
</dbReference>
<feature type="binding site" evidence="5">
    <location>
        <position position="58"/>
    </location>
    <ligand>
        <name>Fe cation</name>
        <dbReference type="ChEBI" id="CHEBI:24875"/>
        <label>1</label>
    </ligand>
</feature>
<protein>
    <recommendedName>
        <fullName evidence="6">Ferritin</fullName>
        <ecNumber evidence="6">1.16.3.1</ecNumber>
    </recommendedName>
</protein>
<feature type="binding site" evidence="5">
    <location>
        <position position="93"/>
    </location>
    <ligand>
        <name>Fe cation</name>
        <dbReference type="ChEBI" id="CHEBI:24875"/>
        <label>1</label>
    </ligand>
</feature>
<evidence type="ECO:0000313" key="8">
    <source>
        <dbReference type="EMBL" id="CAH1389923.1"/>
    </source>
</evidence>
<dbReference type="Pfam" id="PF00210">
    <property type="entry name" value="Ferritin"/>
    <property type="match status" value="1"/>
</dbReference>
<dbReference type="GO" id="GO:0004322">
    <property type="term" value="F:ferroxidase activity"/>
    <property type="evidence" value="ECO:0007669"/>
    <property type="project" value="UniProtKB-EC"/>
</dbReference>
<dbReference type="PANTHER" id="PTHR11431:SF75">
    <property type="entry name" value="FERRITIN"/>
    <property type="match status" value="1"/>
</dbReference>
<dbReference type="Gene3D" id="1.20.1260.10">
    <property type="match status" value="1"/>
</dbReference>
<comment type="function">
    <text evidence="6">Stores iron in a soluble, non-toxic, readily available form. Important for iron homeostasis. Iron is taken up in the ferrous form and deposited as ferric hydroxides after oxidation.</text>
</comment>
<dbReference type="PANTHER" id="PTHR11431">
    <property type="entry name" value="FERRITIN"/>
    <property type="match status" value="1"/>
</dbReference>
<dbReference type="EMBL" id="OV725077">
    <property type="protein sequence ID" value="CAH1389923.1"/>
    <property type="molecule type" value="Genomic_DNA"/>
</dbReference>
<dbReference type="AlphaFoldDB" id="A0A9P0GXN3"/>